<evidence type="ECO:0000256" key="3">
    <source>
        <dbReference type="ARBA" id="ARBA00023163"/>
    </source>
</evidence>
<sequence>MGISERKERDREEMRELILNAARTLFLTKGYEKTSIRNIADAIEYSPGTIYLYYKDKNELLFALHEAAFARMTAELSQVGTISDPFARLVEMGHQYIKYAIANPEMYDLMFLMEGPMEDLACRDESWEDGKKSFSLLENVVSECIKVGYFQEQNIETAALTIWSYMHGLVTIYLKGRMKMFNDNRENERMQQSFALFVKMLRGAL</sequence>
<dbReference type="Pfam" id="PF00440">
    <property type="entry name" value="TetR_N"/>
    <property type="match status" value="1"/>
</dbReference>
<dbReference type="InterPro" id="IPR036271">
    <property type="entry name" value="Tet_transcr_reg_TetR-rel_C_sf"/>
</dbReference>
<protein>
    <submittedName>
        <fullName evidence="6">TetR family transcriptional regulator</fullName>
    </submittedName>
</protein>
<keyword evidence="2 4" id="KW-0238">DNA-binding</keyword>
<dbReference type="PROSITE" id="PS50977">
    <property type="entry name" value="HTH_TETR_2"/>
    <property type="match status" value="1"/>
</dbReference>
<feature type="DNA-binding region" description="H-T-H motif" evidence="4">
    <location>
        <begin position="35"/>
        <end position="54"/>
    </location>
</feature>
<dbReference type="PANTHER" id="PTHR43479">
    <property type="entry name" value="ACREF/ENVCD OPERON REPRESSOR-RELATED"/>
    <property type="match status" value="1"/>
</dbReference>
<dbReference type="SUPFAM" id="SSF46689">
    <property type="entry name" value="Homeodomain-like"/>
    <property type="match status" value="1"/>
</dbReference>
<dbReference type="Gene3D" id="1.10.357.10">
    <property type="entry name" value="Tetracycline Repressor, domain 2"/>
    <property type="match status" value="1"/>
</dbReference>
<dbReference type="SUPFAM" id="SSF48498">
    <property type="entry name" value="Tetracyclin repressor-like, C-terminal domain"/>
    <property type="match status" value="1"/>
</dbReference>
<keyword evidence="3" id="KW-0804">Transcription</keyword>
<accession>A0A7C9BB93</accession>
<dbReference type="Proteomes" id="UP000479293">
    <property type="component" value="Unassembled WGS sequence"/>
</dbReference>
<evidence type="ECO:0000313" key="7">
    <source>
        <dbReference type="Proteomes" id="UP000479293"/>
    </source>
</evidence>
<name>A0A7C9BB93_9BACT</name>
<organism evidence="6 7">
    <name type="scientific">Salmonirosea aquatica</name>
    <dbReference type="NCBI Taxonomy" id="2654236"/>
    <lineage>
        <taxon>Bacteria</taxon>
        <taxon>Pseudomonadati</taxon>
        <taxon>Bacteroidota</taxon>
        <taxon>Cytophagia</taxon>
        <taxon>Cytophagales</taxon>
        <taxon>Spirosomataceae</taxon>
        <taxon>Salmonirosea</taxon>
    </lineage>
</organism>
<dbReference type="InterPro" id="IPR009057">
    <property type="entry name" value="Homeodomain-like_sf"/>
</dbReference>
<dbReference type="InterPro" id="IPR050624">
    <property type="entry name" value="HTH-type_Tx_Regulator"/>
</dbReference>
<evidence type="ECO:0000256" key="4">
    <source>
        <dbReference type="PROSITE-ProRule" id="PRU00335"/>
    </source>
</evidence>
<proteinExistence type="predicted"/>
<dbReference type="Pfam" id="PF13305">
    <property type="entry name" value="TetR_C_33"/>
    <property type="match status" value="1"/>
</dbReference>
<keyword evidence="7" id="KW-1185">Reference proteome</keyword>
<dbReference type="InterPro" id="IPR001647">
    <property type="entry name" value="HTH_TetR"/>
</dbReference>
<dbReference type="GO" id="GO:0003677">
    <property type="term" value="F:DNA binding"/>
    <property type="evidence" value="ECO:0007669"/>
    <property type="project" value="UniProtKB-UniRule"/>
</dbReference>
<dbReference type="EMBL" id="WHLY01000002">
    <property type="protein sequence ID" value="MPR33216.1"/>
    <property type="molecule type" value="Genomic_DNA"/>
</dbReference>
<gene>
    <name evidence="6" type="ORF">GBK04_07555</name>
</gene>
<evidence type="ECO:0000313" key="6">
    <source>
        <dbReference type="EMBL" id="MPR33216.1"/>
    </source>
</evidence>
<feature type="domain" description="HTH tetR-type" evidence="5">
    <location>
        <begin position="12"/>
        <end position="72"/>
    </location>
</feature>
<evidence type="ECO:0000259" key="5">
    <source>
        <dbReference type="PROSITE" id="PS50977"/>
    </source>
</evidence>
<dbReference type="RefSeq" id="WP_152758294.1">
    <property type="nucleotide sequence ID" value="NZ_WHLY01000002.1"/>
</dbReference>
<dbReference type="AlphaFoldDB" id="A0A7C9BB93"/>
<dbReference type="PANTHER" id="PTHR43479:SF11">
    <property type="entry name" value="ACREF_ENVCD OPERON REPRESSOR-RELATED"/>
    <property type="match status" value="1"/>
</dbReference>
<evidence type="ECO:0000256" key="1">
    <source>
        <dbReference type="ARBA" id="ARBA00023015"/>
    </source>
</evidence>
<reference evidence="6 7" key="1">
    <citation type="submission" date="2019-10" db="EMBL/GenBank/DDBJ databases">
        <title>Draft Genome Sequence of Cytophagaceae sp. SJW1-29.</title>
        <authorList>
            <person name="Choi A."/>
        </authorList>
    </citation>
    <scope>NUCLEOTIDE SEQUENCE [LARGE SCALE GENOMIC DNA]</scope>
    <source>
        <strain evidence="6 7">SJW1-29</strain>
    </source>
</reference>
<dbReference type="PRINTS" id="PR00455">
    <property type="entry name" value="HTHTETR"/>
</dbReference>
<evidence type="ECO:0000256" key="2">
    <source>
        <dbReference type="ARBA" id="ARBA00023125"/>
    </source>
</evidence>
<comment type="caution">
    <text evidence="6">The sequence shown here is derived from an EMBL/GenBank/DDBJ whole genome shotgun (WGS) entry which is preliminary data.</text>
</comment>
<keyword evidence="1" id="KW-0805">Transcription regulation</keyword>
<dbReference type="InterPro" id="IPR025996">
    <property type="entry name" value="MT1864/Rv1816-like_C"/>
</dbReference>